<dbReference type="EMBL" id="LDAU01000260">
    <property type="protein sequence ID" value="KRW98227.1"/>
    <property type="molecule type" value="Genomic_DNA"/>
</dbReference>
<comment type="caution">
    <text evidence="2">The sequence shown here is derived from an EMBL/GenBank/DDBJ whole genome shotgun (WGS) entry which is preliminary data.</text>
</comment>
<reference evidence="2 3" key="1">
    <citation type="journal article" date="2015" name="Sci. Rep.">
        <title>Genome of the facultative scuticociliatosis pathogen Pseudocohnilembus persalinus provides insight into its virulence through horizontal gene transfer.</title>
        <authorList>
            <person name="Xiong J."/>
            <person name="Wang G."/>
            <person name="Cheng J."/>
            <person name="Tian M."/>
            <person name="Pan X."/>
            <person name="Warren A."/>
            <person name="Jiang C."/>
            <person name="Yuan D."/>
            <person name="Miao W."/>
        </authorList>
    </citation>
    <scope>NUCLEOTIDE SEQUENCE [LARGE SCALE GENOMIC DNA]</scope>
    <source>
        <strain evidence="2">36N120E</strain>
    </source>
</reference>
<feature type="region of interest" description="Disordered" evidence="1">
    <location>
        <begin position="1"/>
        <end position="109"/>
    </location>
</feature>
<evidence type="ECO:0000256" key="1">
    <source>
        <dbReference type="SAM" id="MobiDB-lite"/>
    </source>
</evidence>
<sequence length="109" mass="12898">MAISNQNQDLEDNLDERDKRLTVLQEQHKLQDMQDKNNSRFINPDDKQQNISQHQKNNKSNDNIKSESGLKNQRKIEFKDQSVVRMETSMNQTKADEDSERDSYNTNKQ</sequence>
<feature type="compositionally biased region" description="Basic and acidic residues" evidence="1">
    <location>
        <begin position="16"/>
        <end position="48"/>
    </location>
</feature>
<organism evidence="2 3">
    <name type="scientific">Pseudocohnilembus persalinus</name>
    <name type="common">Ciliate</name>
    <dbReference type="NCBI Taxonomy" id="266149"/>
    <lineage>
        <taxon>Eukaryota</taxon>
        <taxon>Sar</taxon>
        <taxon>Alveolata</taxon>
        <taxon>Ciliophora</taxon>
        <taxon>Intramacronucleata</taxon>
        <taxon>Oligohymenophorea</taxon>
        <taxon>Scuticociliatia</taxon>
        <taxon>Philasterida</taxon>
        <taxon>Pseudocohnilembidae</taxon>
        <taxon>Pseudocohnilembus</taxon>
    </lineage>
</organism>
<accession>A0A0V0Q7K8</accession>
<evidence type="ECO:0000313" key="3">
    <source>
        <dbReference type="Proteomes" id="UP000054937"/>
    </source>
</evidence>
<evidence type="ECO:0000313" key="2">
    <source>
        <dbReference type="EMBL" id="KRW98227.1"/>
    </source>
</evidence>
<protein>
    <submittedName>
        <fullName evidence="2">Uncharacterized protein</fullName>
    </submittedName>
</protein>
<gene>
    <name evidence="2" type="ORF">PPERSA_05571</name>
</gene>
<dbReference type="Proteomes" id="UP000054937">
    <property type="component" value="Unassembled WGS sequence"/>
</dbReference>
<name>A0A0V0Q7K8_PSEPJ</name>
<proteinExistence type="predicted"/>
<dbReference type="InParanoid" id="A0A0V0Q7K8"/>
<feature type="compositionally biased region" description="Polar residues" evidence="1">
    <location>
        <begin position="49"/>
        <end position="63"/>
    </location>
</feature>
<dbReference type="AlphaFoldDB" id="A0A0V0Q7K8"/>
<keyword evidence="3" id="KW-1185">Reference proteome</keyword>